<evidence type="ECO:0000313" key="2">
    <source>
        <dbReference type="EMBL" id="KIK99559.1"/>
    </source>
</evidence>
<dbReference type="OrthoDB" id="2804493at2759"/>
<evidence type="ECO:0000256" key="1">
    <source>
        <dbReference type="SAM" id="MobiDB-lite"/>
    </source>
</evidence>
<proteinExistence type="predicted"/>
<dbReference type="InParanoid" id="A0A0D0E9M6"/>
<feature type="compositionally biased region" description="Low complexity" evidence="1">
    <location>
        <begin position="286"/>
        <end position="295"/>
    </location>
</feature>
<evidence type="ECO:0000313" key="3">
    <source>
        <dbReference type="Proteomes" id="UP000054538"/>
    </source>
</evidence>
<dbReference type="HOGENOM" id="CLU_510995_0_0_1"/>
<organism evidence="2 3">
    <name type="scientific">Paxillus rubicundulus Ve08.2h10</name>
    <dbReference type="NCBI Taxonomy" id="930991"/>
    <lineage>
        <taxon>Eukaryota</taxon>
        <taxon>Fungi</taxon>
        <taxon>Dikarya</taxon>
        <taxon>Basidiomycota</taxon>
        <taxon>Agaricomycotina</taxon>
        <taxon>Agaricomycetes</taxon>
        <taxon>Agaricomycetidae</taxon>
        <taxon>Boletales</taxon>
        <taxon>Paxilineae</taxon>
        <taxon>Paxillaceae</taxon>
        <taxon>Paxillus</taxon>
    </lineage>
</organism>
<dbReference type="Proteomes" id="UP000054538">
    <property type="component" value="Unassembled WGS sequence"/>
</dbReference>
<dbReference type="AlphaFoldDB" id="A0A0D0E9M6"/>
<gene>
    <name evidence="2" type="ORF">PAXRUDRAFT_498094</name>
</gene>
<dbReference type="EMBL" id="KN824856">
    <property type="protein sequence ID" value="KIK99559.1"/>
    <property type="molecule type" value="Genomic_DNA"/>
</dbReference>
<reference evidence="2 3" key="1">
    <citation type="submission" date="2014-04" db="EMBL/GenBank/DDBJ databases">
        <authorList>
            <consortium name="DOE Joint Genome Institute"/>
            <person name="Kuo A."/>
            <person name="Kohler A."/>
            <person name="Jargeat P."/>
            <person name="Nagy L.G."/>
            <person name="Floudas D."/>
            <person name="Copeland A."/>
            <person name="Barry K.W."/>
            <person name="Cichocki N."/>
            <person name="Veneault-Fourrey C."/>
            <person name="LaButti K."/>
            <person name="Lindquist E.A."/>
            <person name="Lipzen A."/>
            <person name="Lundell T."/>
            <person name="Morin E."/>
            <person name="Murat C."/>
            <person name="Sun H."/>
            <person name="Tunlid A."/>
            <person name="Henrissat B."/>
            <person name="Grigoriev I.V."/>
            <person name="Hibbett D.S."/>
            <person name="Martin F."/>
            <person name="Nordberg H.P."/>
            <person name="Cantor M.N."/>
            <person name="Hua S.X."/>
        </authorList>
    </citation>
    <scope>NUCLEOTIDE SEQUENCE [LARGE SCALE GENOMIC DNA]</scope>
    <source>
        <strain evidence="2 3">Ve08.2h10</strain>
    </source>
</reference>
<feature type="compositionally biased region" description="Polar residues" evidence="1">
    <location>
        <begin position="259"/>
        <end position="285"/>
    </location>
</feature>
<sequence length="533" mass="56841">MRRSTSTNAPADNASSAPIGVASIMGRRRRRPRRTPSQVSTKSLPPYMKEPGDQELVLFRGPLDTEDDQGPGAMPTLTEDDEHPELRNTAFDIPLDRVESRDTMADSSTVNLIRAESSSVPMPPDPHNQDVLIRRSTDAQSLGSSMLSHERNAELLVSYEQGISVDRILDPRGEAPSYVEAVAGDMTMSTISLDDPEPNNPPHPRFTPLGTSAAINAAPSEPGRRSRFKFLIRPFSSNIPSSRAPHPPPSAAIRPFTPSLHSRNGSSLSMVSSTESHTNNPHTRASYSSRSPSNSTLLRALRSPSPSNLGAIPLSSPSTISLDSISAPLTHTLTRSEFRAPKGGMLTAEQIKLITSREALEKFGMPYGPDAVAAFSLSREREGPPPDFDSIERQGQGEGNVTGSVAVGSSSTIALEAAASAPERSNVSSSDPGPSSPPHSPHASSPPFHRTPPEHSGPRAGSRASTVISYATALESDAYTSDIDNDHPGAPQQYTSDNDSETDDPSTPLTAKPRSPMTARPVTIAERLGPVVE</sequence>
<feature type="region of interest" description="Disordered" evidence="1">
    <location>
        <begin position="238"/>
        <end position="310"/>
    </location>
</feature>
<feature type="compositionally biased region" description="Low complexity" evidence="1">
    <location>
        <begin position="401"/>
        <end position="412"/>
    </location>
</feature>
<keyword evidence="3" id="KW-1185">Reference proteome</keyword>
<dbReference type="STRING" id="930991.A0A0D0E9M6"/>
<feature type="region of interest" description="Disordered" evidence="1">
    <location>
        <begin position="379"/>
        <end position="533"/>
    </location>
</feature>
<feature type="region of interest" description="Disordered" evidence="1">
    <location>
        <begin position="1"/>
        <end position="86"/>
    </location>
</feature>
<reference evidence="3" key="2">
    <citation type="submission" date="2015-01" db="EMBL/GenBank/DDBJ databases">
        <title>Evolutionary Origins and Diversification of the Mycorrhizal Mutualists.</title>
        <authorList>
            <consortium name="DOE Joint Genome Institute"/>
            <consortium name="Mycorrhizal Genomics Consortium"/>
            <person name="Kohler A."/>
            <person name="Kuo A."/>
            <person name="Nagy L.G."/>
            <person name="Floudas D."/>
            <person name="Copeland A."/>
            <person name="Barry K.W."/>
            <person name="Cichocki N."/>
            <person name="Veneault-Fourrey C."/>
            <person name="LaButti K."/>
            <person name="Lindquist E.A."/>
            <person name="Lipzen A."/>
            <person name="Lundell T."/>
            <person name="Morin E."/>
            <person name="Murat C."/>
            <person name="Riley R."/>
            <person name="Ohm R."/>
            <person name="Sun H."/>
            <person name="Tunlid A."/>
            <person name="Henrissat B."/>
            <person name="Grigoriev I.V."/>
            <person name="Hibbett D.S."/>
            <person name="Martin F."/>
        </authorList>
    </citation>
    <scope>NUCLEOTIDE SEQUENCE [LARGE SCALE GENOMIC DNA]</scope>
    <source>
        <strain evidence="3">Ve08.2h10</strain>
    </source>
</reference>
<feature type="compositionally biased region" description="Polar residues" evidence="1">
    <location>
        <begin position="1"/>
        <end position="16"/>
    </location>
</feature>
<name>A0A0D0E9M6_9AGAM</name>
<protein>
    <submittedName>
        <fullName evidence="2">Uncharacterized protein</fullName>
    </submittedName>
</protein>
<feature type="region of interest" description="Disordered" evidence="1">
    <location>
        <begin position="192"/>
        <end position="223"/>
    </location>
</feature>
<accession>A0A0D0E9M6</accession>